<sequence>MTDQANSLVSFDTVYSADSTEFCPFQNHNSYLACGTYQLTDETNDQDARVRKGKLYLFDVDANDIALVQKQVIDMPAILDMKWCHSLIDGEQVLGVADSIGGLTFYALRDDSDNSSSLTQTQHIQVSEDSSNLCLSLDWSTRRFPSASSPQCVVSHSNGDLSLVEASETDWQVSEAWHAHDLEAWIAAFDYWDPHRIYSGADDMLFKGWDTRVGLETPIFSNRRHEMGVTTMQCNPHREHILATGSYDEHVYLWDTRAIRQPLAKVHTDGGGIWRLKWHPTNPTCLLSASMHAGAFVIDTEKLAISTRFLDHQSMAYGADWFYASSNEKENDLVASCSFYDHIMHLWKPTTSV</sequence>
<keyword evidence="2 8" id="KW-0853">WD repeat</keyword>
<dbReference type="GO" id="GO:0005737">
    <property type="term" value="C:cytoplasm"/>
    <property type="evidence" value="ECO:0007669"/>
    <property type="project" value="TreeGrafter"/>
</dbReference>
<evidence type="ECO:0000256" key="5">
    <source>
        <dbReference type="ARBA" id="ARBA00038092"/>
    </source>
</evidence>
<feature type="repeat" description="WD" evidence="8">
    <location>
        <begin position="222"/>
        <end position="257"/>
    </location>
</feature>
<reference evidence="9 10" key="1">
    <citation type="submission" date="2016-07" db="EMBL/GenBank/DDBJ databases">
        <title>Pervasive Adenine N6-methylation of Active Genes in Fungi.</title>
        <authorList>
            <consortium name="DOE Joint Genome Institute"/>
            <person name="Mondo S.J."/>
            <person name="Dannebaum R.O."/>
            <person name="Kuo R.C."/>
            <person name="Labutti K."/>
            <person name="Haridas S."/>
            <person name="Kuo A."/>
            <person name="Salamov A."/>
            <person name="Ahrendt S.R."/>
            <person name="Lipzen A."/>
            <person name="Sullivan W."/>
            <person name="Andreopoulos W.B."/>
            <person name="Clum A."/>
            <person name="Lindquist E."/>
            <person name="Daum C."/>
            <person name="Ramamoorthy G.K."/>
            <person name="Gryganskyi A."/>
            <person name="Culley D."/>
            <person name="Magnuson J.K."/>
            <person name="James T.Y."/>
            <person name="O'Malley M.A."/>
            <person name="Stajich J.E."/>
            <person name="Spatafora J.W."/>
            <person name="Visel A."/>
            <person name="Grigoriev I.V."/>
        </authorList>
    </citation>
    <scope>NUCLEOTIDE SEQUENCE [LARGE SCALE GENOMIC DNA]</scope>
    <source>
        <strain evidence="9 10">NRRL 1336</strain>
    </source>
</reference>
<dbReference type="InterPro" id="IPR015943">
    <property type="entry name" value="WD40/YVTN_repeat-like_dom_sf"/>
</dbReference>
<dbReference type="AlphaFoldDB" id="A0A1X2ISI5"/>
<evidence type="ECO:0000256" key="8">
    <source>
        <dbReference type="PROSITE-ProRule" id="PRU00221"/>
    </source>
</evidence>
<dbReference type="STRING" id="90262.A0A1X2ISI5"/>
<gene>
    <name evidence="9" type="ORF">BCR42DRAFT_407593</name>
</gene>
<accession>A0A1X2ISI5</accession>
<dbReference type="SUPFAM" id="SSF50978">
    <property type="entry name" value="WD40 repeat-like"/>
    <property type="match status" value="1"/>
</dbReference>
<evidence type="ECO:0000256" key="7">
    <source>
        <dbReference type="ARBA" id="ARBA00047551"/>
    </source>
</evidence>
<comment type="similarity">
    <text evidence="5">Belongs to the DPH7 family.</text>
</comment>
<comment type="pathway">
    <text evidence="1">Protein modification; peptidyl-diphthamide biosynthesis.</text>
</comment>
<dbReference type="Pfam" id="PF00400">
    <property type="entry name" value="WD40"/>
    <property type="match status" value="1"/>
</dbReference>
<dbReference type="PROSITE" id="PS50082">
    <property type="entry name" value="WD_REPEATS_2"/>
    <property type="match status" value="1"/>
</dbReference>
<comment type="catalytic activity">
    <reaction evidence="7">
        <text>diphthine methyl ester-[translation elongation factor 2] + H2O = diphthine-[translation elongation factor 2] + methanol + H(+)</text>
        <dbReference type="Rhea" id="RHEA:42656"/>
        <dbReference type="Rhea" id="RHEA-COMP:10172"/>
        <dbReference type="Rhea" id="RHEA-COMP:10173"/>
        <dbReference type="ChEBI" id="CHEBI:15377"/>
        <dbReference type="ChEBI" id="CHEBI:15378"/>
        <dbReference type="ChEBI" id="CHEBI:17790"/>
        <dbReference type="ChEBI" id="CHEBI:79005"/>
        <dbReference type="ChEBI" id="CHEBI:82696"/>
        <dbReference type="EC" id="3.1.1.97"/>
    </reaction>
</comment>
<dbReference type="PROSITE" id="PS00678">
    <property type="entry name" value="WD_REPEATS_1"/>
    <property type="match status" value="1"/>
</dbReference>
<evidence type="ECO:0000256" key="6">
    <source>
        <dbReference type="ARBA" id="ARBA00039131"/>
    </source>
</evidence>
<dbReference type="OrthoDB" id="1930760at2759"/>
<dbReference type="InterPro" id="IPR052415">
    <property type="entry name" value="Diphthine_MTase"/>
</dbReference>
<dbReference type="InterPro" id="IPR019775">
    <property type="entry name" value="WD40_repeat_CS"/>
</dbReference>
<protein>
    <recommendedName>
        <fullName evidence="6">methylated diphthine methylhydrolase</fullName>
        <ecNumber evidence="6">3.1.1.97</ecNumber>
    </recommendedName>
</protein>
<dbReference type="InterPro" id="IPR036322">
    <property type="entry name" value="WD40_repeat_dom_sf"/>
</dbReference>
<dbReference type="SMART" id="SM00320">
    <property type="entry name" value="WD40"/>
    <property type="match status" value="4"/>
</dbReference>
<name>A0A1X2ISI5_9FUNG</name>
<keyword evidence="3" id="KW-0677">Repeat</keyword>
<dbReference type="PANTHER" id="PTHR46042:SF1">
    <property type="entry name" value="DIPHTHINE METHYLTRANSFERASE"/>
    <property type="match status" value="1"/>
</dbReference>
<evidence type="ECO:0000256" key="2">
    <source>
        <dbReference type="ARBA" id="ARBA00022574"/>
    </source>
</evidence>
<keyword evidence="10" id="KW-1185">Reference proteome</keyword>
<dbReference type="GO" id="GO:0017183">
    <property type="term" value="P:protein histidyl modification to diphthamide"/>
    <property type="evidence" value="ECO:0007669"/>
    <property type="project" value="TreeGrafter"/>
</dbReference>
<dbReference type="Gene3D" id="2.130.10.10">
    <property type="entry name" value="YVTN repeat-like/Quinoprotein amine dehydrogenase"/>
    <property type="match status" value="1"/>
</dbReference>
<dbReference type="EMBL" id="MCGE01000005">
    <property type="protein sequence ID" value="ORZ21465.1"/>
    <property type="molecule type" value="Genomic_DNA"/>
</dbReference>
<comment type="caution">
    <text evidence="9">The sequence shown here is derived from an EMBL/GenBank/DDBJ whole genome shotgun (WGS) entry which is preliminary data.</text>
</comment>
<evidence type="ECO:0000256" key="3">
    <source>
        <dbReference type="ARBA" id="ARBA00022737"/>
    </source>
</evidence>
<dbReference type="InterPro" id="IPR001680">
    <property type="entry name" value="WD40_rpt"/>
</dbReference>
<evidence type="ECO:0000313" key="10">
    <source>
        <dbReference type="Proteomes" id="UP000193560"/>
    </source>
</evidence>
<keyword evidence="4" id="KW-0378">Hydrolase</keyword>
<dbReference type="PANTHER" id="PTHR46042">
    <property type="entry name" value="DIPHTHINE METHYLTRANSFERASE"/>
    <property type="match status" value="1"/>
</dbReference>
<dbReference type="Proteomes" id="UP000193560">
    <property type="component" value="Unassembled WGS sequence"/>
</dbReference>
<evidence type="ECO:0000256" key="1">
    <source>
        <dbReference type="ARBA" id="ARBA00005156"/>
    </source>
</evidence>
<proteinExistence type="inferred from homology"/>
<evidence type="ECO:0000313" key="9">
    <source>
        <dbReference type="EMBL" id="ORZ21465.1"/>
    </source>
</evidence>
<evidence type="ECO:0000256" key="4">
    <source>
        <dbReference type="ARBA" id="ARBA00022801"/>
    </source>
</evidence>
<dbReference type="GO" id="GO:0061685">
    <property type="term" value="F:diphthine methylesterase activity"/>
    <property type="evidence" value="ECO:0007669"/>
    <property type="project" value="UniProtKB-EC"/>
</dbReference>
<organism evidence="9 10">
    <name type="scientific">Absidia repens</name>
    <dbReference type="NCBI Taxonomy" id="90262"/>
    <lineage>
        <taxon>Eukaryota</taxon>
        <taxon>Fungi</taxon>
        <taxon>Fungi incertae sedis</taxon>
        <taxon>Mucoromycota</taxon>
        <taxon>Mucoromycotina</taxon>
        <taxon>Mucoromycetes</taxon>
        <taxon>Mucorales</taxon>
        <taxon>Cunninghamellaceae</taxon>
        <taxon>Absidia</taxon>
    </lineage>
</organism>
<dbReference type="EC" id="3.1.1.97" evidence="6"/>